<evidence type="ECO:0000313" key="4">
    <source>
        <dbReference type="EMBL" id="MBD2863936.1"/>
    </source>
</evidence>
<dbReference type="Pfam" id="PF01168">
    <property type="entry name" value="Ala_racemase_N"/>
    <property type="match status" value="1"/>
</dbReference>
<dbReference type="Gene3D" id="2.40.37.20">
    <property type="entry name" value="D-serine dehydratase-like domain"/>
    <property type="match status" value="1"/>
</dbReference>
<feature type="domain" description="D-serine dehydratase-like" evidence="3">
    <location>
        <begin position="254"/>
        <end position="349"/>
    </location>
</feature>
<dbReference type="PANTHER" id="PTHR28004:SF2">
    <property type="entry name" value="D-SERINE DEHYDRATASE"/>
    <property type="match status" value="1"/>
</dbReference>
<comment type="similarity">
    <text evidence="1">Belongs to the DSD1 family.</text>
</comment>
<dbReference type="SMART" id="SM01119">
    <property type="entry name" value="D-ser_dehydrat"/>
    <property type="match status" value="1"/>
</dbReference>
<dbReference type="InterPro" id="IPR051466">
    <property type="entry name" value="D-amino_acid_metab_enzyme"/>
</dbReference>
<dbReference type="InterPro" id="IPR026956">
    <property type="entry name" value="D-ser_dehydrat-like_dom"/>
</dbReference>
<proteinExistence type="inferred from homology"/>
<dbReference type="RefSeq" id="WP_190929564.1">
    <property type="nucleotide sequence ID" value="NZ_JACXJA010000024.1"/>
</dbReference>
<dbReference type="Gene3D" id="3.20.20.10">
    <property type="entry name" value="Alanine racemase"/>
    <property type="match status" value="1"/>
</dbReference>
<dbReference type="AlphaFoldDB" id="A0A927CDH3"/>
<gene>
    <name evidence="4" type="ORF">IDH45_18255</name>
</gene>
<evidence type="ECO:0000256" key="1">
    <source>
        <dbReference type="ARBA" id="ARBA00005323"/>
    </source>
</evidence>
<reference evidence="4" key="1">
    <citation type="submission" date="2020-09" db="EMBL/GenBank/DDBJ databases">
        <title>A novel bacterium of genus Paenibacillus, isolated from South China Sea.</title>
        <authorList>
            <person name="Huang H."/>
            <person name="Mo K."/>
            <person name="Hu Y."/>
        </authorList>
    </citation>
    <scope>NUCLEOTIDE SEQUENCE</scope>
    <source>
        <strain evidence="4">IB182363</strain>
    </source>
</reference>
<evidence type="ECO:0000313" key="5">
    <source>
        <dbReference type="Proteomes" id="UP000639396"/>
    </source>
</evidence>
<dbReference type="InterPro" id="IPR042208">
    <property type="entry name" value="D-ser_dehydrat-like_sf"/>
</dbReference>
<dbReference type="GO" id="GO:0008721">
    <property type="term" value="F:D-serine ammonia-lyase activity"/>
    <property type="evidence" value="ECO:0007669"/>
    <property type="project" value="TreeGrafter"/>
</dbReference>
<dbReference type="Pfam" id="PF14031">
    <property type="entry name" value="D-ser_dehydrat"/>
    <property type="match status" value="1"/>
</dbReference>
<organism evidence="4 5">
    <name type="scientific">Paenibacillus oceani</name>
    <dbReference type="NCBI Taxonomy" id="2772510"/>
    <lineage>
        <taxon>Bacteria</taxon>
        <taxon>Bacillati</taxon>
        <taxon>Bacillota</taxon>
        <taxon>Bacilli</taxon>
        <taxon>Bacillales</taxon>
        <taxon>Paenibacillaceae</taxon>
        <taxon>Paenibacillus</taxon>
    </lineage>
</organism>
<protein>
    <submittedName>
        <fullName evidence="4">Alanine racemase</fullName>
    </submittedName>
</protein>
<accession>A0A927CDH3</accession>
<dbReference type="GO" id="GO:0036088">
    <property type="term" value="P:D-serine catabolic process"/>
    <property type="evidence" value="ECO:0007669"/>
    <property type="project" value="TreeGrafter"/>
</dbReference>
<name>A0A927CDH3_9BACL</name>
<dbReference type="Proteomes" id="UP000639396">
    <property type="component" value="Unassembled WGS sequence"/>
</dbReference>
<comment type="caution">
    <text evidence="4">The sequence shown here is derived from an EMBL/GenBank/DDBJ whole genome shotgun (WGS) entry which is preliminary data.</text>
</comment>
<keyword evidence="2" id="KW-0456">Lyase</keyword>
<evidence type="ECO:0000259" key="3">
    <source>
        <dbReference type="SMART" id="SM01119"/>
    </source>
</evidence>
<dbReference type="PANTHER" id="PTHR28004">
    <property type="entry name" value="ZGC:162816-RELATED"/>
    <property type="match status" value="1"/>
</dbReference>
<keyword evidence="5" id="KW-1185">Reference proteome</keyword>
<dbReference type="SUPFAM" id="SSF51419">
    <property type="entry name" value="PLP-binding barrel"/>
    <property type="match status" value="1"/>
</dbReference>
<sequence>MNSPTYDTPCIMIDLDKVERNIRHMQQIADDHGIGLRPHAKTHKMPEVARMQIAAGAIGVTVAKLGEAEVLAKAGISDILIAYPVIGRDKIKRLAALLTMTHITAAVESIEGVEAVAEAGRLAEVPVDVLIEIDSGFGRVGLNPGEDVIRLAGVIASHPWLRLKGLLTFAGQSYDVPDPEAIRRTAEREVGTSARMAEQLREAGYPVTVVSVGSTPSSSFAAAIPGANELRPGTYVFGDLMQVKLGAHELERCALTVRATVISRPAPDRAVIDAGTKVFSSDGEDSPLGTGRGYVPGRPGITLEWLTEEHGMLKLAPEEQGLAIGDILDFIPVHCCAVVNLTDRVAVTRDGQFESFWNVSARGKVR</sequence>
<dbReference type="InterPro" id="IPR029066">
    <property type="entry name" value="PLP-binding_barrel"/>
</dbReference>
<evidence type="ECO:0000256" key="2">
    <source>
        <dbReference type="ARBA" id="ARBA00023239"/>
    </source>
</evidence>
<dbReference type="InterPro" id="IPR001608">
    <property type="entry name" value="Ala_racemase_N"/>
</dbReference>
<dbReference type="EMBL" id="JACXJA010000024">
    <property type="protein sequence ID" value="MBD2863936.1"/>
    <property type="molecule type" value="Genomic_DNA"/>
</dbReference>